<feature type="compositionally biased region" description="Polar residues" evidence="7">
    <location>
        <begin position="168"/>
        <end position="192"/>
    </location>
</feature>
<dbReference type="InterPro" id="IPR000571">
    <property type="entry name" value="Znf_CCCH"/>
</dbReference>
<dbReference type="AlphaFoldDB" id="A0AAV2RLZ7"/>
<keyword evidence="6" id="KW-0479">Metal-binding</keyword>
<reference evidence="9 10" key="1">
    <citation type="submission" date="2024-05" db="EMBL/GenBank/DDBJ databases">
        <authorList>
            <person name="Wallberg A."/>
        </authorList>
    </citation>
    <scope>NUCLEOTIDE SEQUENCE [LARGE SCALE GENOMIC DNA]</scope>
</reference>
<keyword evidence="10" id="KW-1185">Reference proteome</keyword>
<feature type="compositionally biased region" description="Low complexity" evidence="7">
    <location>
        <begin position="353"/>
        <end position="371"/>
    </location>
</feature>
<comment type="function">
    <text evidence="3">Required for the export of mRNAs containing poly(A) tails from the nucleus into the cytoplasm.</text>
</comment>
<feature type="compositionally biased region" description="Low complexity" evidence="7">
    <location>
        <begin position="193"/>
        <end position="213"/>
    </location>
</feature>
<evidence type="ECO:0000259" key="8">
    <source>
        <dbReference type="PROSITE" id="PS50103"/>
    </source>
</evidence>
<dbReference type="InterPro" id="IPR025574">
    <property type="entry name" value="Nucleoporin_FG_rpt"/>
</dbReference>
<organism evidence="9 10">
    <name type="scientific">Meganyctiphanes norvegica</name>
    <name type="common">Northern krill</name>
    <name type="synonym">Thysanopoda norvegica</name>
    <dbReference type="NCBI Taxonomy" id="48144"/>
    <lineage>
        <taxon>Eukaryota</taxon>
        <taxon>Metazoa</taxon>
        <taxon>Ecdysozoa</taxon>
        <taxon>Arthropoda</taxon>
        <taxon>Crustacea</taxon>
        <taxon>Multicrustacea</taxon>
        <taxon>Malacostraca</taxon>
        <taxon>Eumalacostraca</taxon>
        <taxon>Eucarida</taxon>
        <taxon>Euphausiacea</taxon>
        <taxon>Euphausiidae</taxon>
        <taxon>Meganyctiphanes</taxon>
    </lineage>
</organism>
<dbReference type="PANTHER" id="PTHR46527:SF1">
    <property type="entry name" value="NUCLEOPORIN NUP42"/>
    <property type="match status" value="1"/>
</dbReference>
<dbReference type="Gene3D" id="4.10.1000.10">
    <property type="entry name" value="Zinc finger, CCCH-type"/>
    <property type="match status" value="1"/>
</dbReference>
<dbReference type="SMART" id="SM00356">
    <property type="entry name" value="ZnF_C3H1"/>
    <property type="match status" value="1"/>
</dbReference>
<evidence type="ECO:0000256" key="1">
    <source>
        <dbReference type="ARBA" id="ARBA00004335"/>
    </source>
</evidence>
<accession>A0AAV2RLZ7</accession>
<feature type="region of interest" description="Disordered" evidence="7">
    <location>
        <begin position="329"/>
        <end position="371"/>
    </location>
</feature>
<evidence type="ECO:0000256" key="6">
    <source>
        <dbReference type="PROSITE-ProRule" id="PRU00723"/>
    </source>
</evidence>
<dbReference type="EMBL" id="CAXKWB010023559">
    <property type="protein sequence ID" value="CAL4125389.1"/>
    <property type="molecule type" value="Genomic_DNA"/>
</dbReference>
<name>A0AAV2RLZ7_MEGNR</name>
<feature type="region of interest" description="Disordered" evidence="7">
    <location>
        <begin position="168"/>
        <end position="213"/>
    </location>
</feature>
<feature type="domain" description="C3H1-type" evidence="8">
    <location>
        <begin position="5"/>
        <end position="32"/>
    </location>
</feature>
<feature type="non-terminal residue" evidence="9">
    <location>
        <position position="642"/>
    </location>
</feature>
<evidence type="ECO:0000256" key="5">
    <source>
        <dbReference type="ARBA" id="ARBA00042384"/>
    </source>
</evidence>
<feature type="region of interest" description="Disordered" evidence="7">
    <location>
        <begin position="261"/>
        <end position="310"/>
    </location>
</feature>
<keyword evidence="2" id="KW-0539">Nucleus</keyword>
<dbReference type="PANTHER" id="PTHR46527">
    <property type="entry name" value="NUCLEOPORIN-LIKE PROTEIN 2"/>
    <property type="match status" value="1"/>
</dbReference>
<evidence type="ECO:0000256" key="2">
    <source>
        <dbReference type="ARBA" id="ARBA00023242"/>
    </source>
</evidence>
<keyword evidence="6" id="KW-0863">Zinc-finger</keyword>
<proteinExistence type="predicted"/>
<comment type="subcellular location">
    <subcellularLocation>
        <location evidence="1">Nucleus membrane</location>
        <topology evidence="1">Peripheral membrane protein</topology>
        <orientation evidence="1">Cytoplasmic side</orientation>
    </subcellularLocation>
</comment>
<evidence type="ECO:0000313" key="9">
    <source>
        <dbReference type="EMBL" id="CAL4125389.1"/>
    </source>
</evidence>
<dbReference type="GO" id="GO:0005643">
    <property type="term" value="C:nuclear pore"/>
    <property type="evidence" value="ECO:0007669"/>
    <property type="project" value="UniProtKB-ARBA"/>
</dbReference>
<gene>
    <name evidence="9" type="ORF">MNOR_LOCUS25090</name>
</gene>
<keyword evidence="6" id="KW-0862">Zinc</keyword>
<evidence type="ECO:0000313" key="10">
    <source>
        <dbReference type="Proteomes" id="UP001497623"/>
    </source>
</evidence>
<protein>
    <recommendedName>
        <fullName evidence="4">Nucleoporin NUP42</fullName>
    </recommendedName>
    <alternativeName>
        <fullName evidence="5">Nucleoporin-like protein 2</fullName>
    </alternativeName>
</protein>
<dbReference type="PROSITE" id="PS50103">
    <property type="entry name" value="ZF_C3H1"/>
    <property type="match status" value="1"/>
</dbReference>
<comment type="caution">
    <text evidence="9">The sequence shown here is derived from an EMBL/GenBank/DDBJ whole genome shotgun (WGS) entry which is preliminary data.</text>
</comment>
<sequence>MFGSGSNKPVCQFFLKGTCKYGTGCWNLHPQGQIGRSSRHVIATNLSGQVQHLRSPRTVAERGLLKDVDIGASGDLRQGWDRCAKIFRWIDPVTTFAHANTYITALQYRWSKLRILRVHRHRPDTYFTYMIEQAQSQWTELQNKHKQLREALKMSTPEAKEALKAVYNTKSSDGAQPTQSNAFGGGSATTSTPSVFGGSSGASGTTSTPAFGAAKPQSPAVFGGAAAFGAATGSSSVFGQQAKSAFGAGTSNSLFGASNTNLLNKTPGTPSGTSNSIFGSGTSAAQTSTFGNTQSTSTPNPFGGQSQSGLFGNAAANKANVFGGNAQTPSVFGKPAQPTGTFGVNQSTSSLFGATPQSQPQSQSVFGGSGGTFSTPASNTVTSTTPSLFGGSGSSAFGSATAQSTTTSIFGGGNGAQQPSGSVFGGGVAAAAAAAAAPFSAFGGTGAANQGSSAIAGSVFGSTPAPTATASIFGAAAAGTPQAASVTATGSVFGGAATGIQAGSGATPGSVFGGGAALTTPQSTTSSVFGGGAANTGVFGSTTIGNSGIFGGAAATATNTSSVFGSSVAVTPQPQTTLVANPFGNAVSVIPISGDTNKGDGTDMWYTSLDKLSAEDLREFQAESFTRVPLMPPPRNLCCMAA</sequence>
<dbReference type="GO" id="GO:0008270">
    <property type="term" value="F:zinc ion binding"/>
    <property type="evidence" value="ECO:0007669"/>
    <property type="project" value="UniProtKB-KW"/>
</dbReference>
<dbReference type="GO" id="GO:0031965">
    <property type="term" value="C:nuclear membrane"/>
    <property type="evidence" value="ECO:0007669"/>
    <property type="project" value="UniProtKB-SubCell"/>
</dbReference>
<feature type="zinc finger region" description="C3H1-type" evidence="6">
    <location>
        <begin position="5"/>
        <end position="32"/>
    </location>
</feature>
<dbReference type="Pfam" id="PF13634">
    <property type="entry name" value="Nucleoporin_FG"/>
    <property type="match status" value="2"/>
</dbReference>
<evidence type="ECO:0000256" key="7">
    <source>
        <dbReference type="SAM" id="MobiDB-lite"/>
    </source>
</evidence>
<dbReference type="Proteomes" id="UP001497623">
    <property type="component" value="Unassembled WGS sequence"/>
</dbReference>
<evidence type="ECO:0000256" key="4">
    <source>
        <dbReference type="ARBA" id="ARBA00039886"/>
    </source>
</evidence>
<feature type="compositionally biased region" description="Polar residues" evidence="7">
    <location>
        <begin position="338"/>
        <end position="352"/>
    </location>
</feature>
<dbReference type="InterPro" id="IPR051767">
    <property type="entry name" value="Nucleoporin_NUP42"/>
</dbReference>
<evidence type="ECO:0000256" key="3">
    <source>
        <dbReference type="ARBA" id="ARBA00037262"/>
    </source>
</evidence>